<sequence length="561" mass="58280">MLLIAAYLGGALTILSPCILPVLPFVFARAGKDFRRNGLPLLAGLAITFAIVGSLAAAGGAWAARGNEIGRWAALIFLALMGAALAFPAVATWIARPFVGLGERVSMAAGGGDGPGGAALTGVATGLVWAPCAGPILGLILGGAALQGGGAAPALAAYALGSVTSLGVALLAGGRIVNAVKRRIGIGEGVRRILGVLVLGGVAVAALGAETLARWSGPGTERLEQAILDRLPGAAPRRAAAHATPLATLDGATAWLNGPPLSAESLAGKVVLIDFWTYSCINCVRAIPHVRALDAKYRDKGLTIVGVHTPEFAFEKIEANVRDATREMGIRYPVALDNAYAIWGGFANRYWPAQYLLDGEGRVRYTHFGEGGEAETERAIRDLLAANGAADLGDTIADLDLEGAEMAADFANVKSPETYVGFERTAGFASPEGITRDQAVTYSAPPSLSLNQWALAGDWAMGPEDARLAKAGGAIAMRFHARDLHLVLGPGRNGMPVRFRVTVDGRAPGADAGVDVDAQGYGTVTEHRLYQLVRQKDGVRERSFAIEFLDPGVQAFAFTFG</sequence>
<evidence type="ECO:0000259" key="2">
    <source>
        <dbReference type="PROSITE" id="PS51352"/>
    </source>
</evidence>
<dbReference type="InterPro" id="IPR041017">
    <property type="entry name" value="Thioredoxin_10"/>
</dbReference>
<name>A0A212JFL7_9PROT</name>
<dbReference type="Pfam" id="PF17991">
    <property type="entry name" value="Thioredoxin_10"/>
    <property type="match status" value="1"/>
</dbReference>
<dbReference type="EMBL" id="FLUO01000001">
    <property type="protein sequence ID" value="SBV98210.1"/>
    <property type="molecule type" value="Genomic_DNA"/>
</dbReference>
<dbReference type="Pfam" id="PF08534">
    <property type="entry name" value="Redoxin"/>
    <property type="match status" value="1"/>
</dbReference>
<feature type="transmembrane region" description="Helical" evidence="1">
    <location>
        <begin position="151"/>
        <end position="172"/>
    </location>
</feature>
<feature type="transmembrane region" description="Helical" evidence="1">
    <location>
        <begin position="193"/>
        <end position="215"/>
    </location>
</feature>
<dbReference type="Gene3D" id="2.60.120.260">
    <property type="entry name" value="Galactose-binding domain-like"/>
    <property type="match status" value="1"/>
</dbReference>
<feature type="transmembrane region" description="Helical" evidence="1">
    <location>
        <begin position="6"/>
        <end position="27"/>
    </location>
</feature>
<feature type="transmembrane region" description="Helical" evidence="1">
    <location>
        <begin position="39"/>
        <end position="63"/>
    </location>
</feature>
<keyword evidence="1" id="KW-1133">Transmembrane helix</keyword>
<evidence type="ECO:0000313" key="3">
    <source>
        <dbReference type="EMBL" id="SBV98210.1"/>
    </source>
</evidence>
<dbReference type="Gene3D" id="3.40.30.10">
    <property type="entry name" value="Glutaredoxin"/>
    <property type="match status" value="1"/>
</dbReference>
<dbReference type="InterPro" id="IPR036249">
    <property type="entry name" value="Thioredoxin-like_sf"/>
</dbReference>
<dbReference type="SUPFAM" id="SSF52833">
    <property type="entry name" value="Thioredoxin-like"/>
    <property type="match status" value="1"/>
</dbReference>
<protein>
    <submittedName>
        <fullName evidence="3">Redoxin family</fullName>
    </submittedName>
</protein>
<evidence type="ECO:0000256" key="1">
    <source>
        <dbReference type="SAM" id="Phobius"/>
    </source>
</evidence>
<gene>
    <name evidence="3" type="ORF">KL86APRO_10983</name>
</gene>
<dbReference type="InterPro" id="IPR050553">
    <property type="entry name" value="Thioredoxin_ResA/DsbE_sf"/>
</dbReference>
<keyword evidence="1" id="KW-0812">Transmembrane</keyword>
<dbReference type="AlphaFoldDB" id="A0A212JFL7"/>
<dbReference type="InterPro" id="IPR013766">
    <property type="entry name" value="Thioredoxin_domain"/>
</dbReference>
<feature type="transmembrane region" description="Helical" evidence="1">
    <location>
        <begin position="116"/>
        <end position="145"/>
    </location>
</feature>
<dbReference type="CDD" id="cd03012">
    <property type="entry name" value="TlpA_like_DipZ_like"/>
    <property type="match status" value="1"/>
</dbReference>
<reference evidence="3" key="1">
    <citation type="submission" date="2016-04" db="EMBL/GenBank/DDBJ databases">
        <authorList>
            <person name="Evans L.H."/>
            <person name="Alamgir A."/>
            <person name="Owens N."/>
            <person name="Weber N.D."/>
            <person name="Virtaneva K."/>
            <person name="Barbian K."/>
            <person name="Babar A."/>
            <person name="Rosenke K."/>
        </authorList>
    </citation>
    <scope>NUCLEOTIDE SEQUENCE</scope>
    <source>
        <strain evidence="3">86</strain>
    </source>
</reference>
<dbReference type="PANTHER" id="PTHR42852">
    <property type="entry name" value="THIOL:DISULFIDE INTERCHANGE PROTEIN DSBE"/>
    <property type="match status" value="1"/>
</dbReference>
<accession>A0A212JFL7</accession>
<dbReference type="InterPro" id="IPR013740">
    <property type="entry name" value="Redoxin"/>
</dbReference>
<feature type="transmembrane region" description="Helical" evidence="1">
    <location>
        <begin position="69"/>
        <end position="95"/>
    </location>
</feature>
<feature type="domain" description="Thioredoxin" evidence="2">
    <location>
        <begin position="238"/>
        <end position="385"/>
    </location>
</feature>
<proteinExistence type="predicted"/>
<dbReference type="GO" id="GO:0016491">
    <property type="term" value="F:oxidoreductase activity"/>
    <property type="evidence" value="ECO:0007669"/>
    <property type="project" value="InterPro"/>
</dbReference>
<dbReference type="PANTHER" id="PTHR42852:SF13">
    <property type="entry name" value="PROTEIN DIPZ"/>
    <property type="match status" value="1"/>
</dbReference>
<dbReference type="PROSITE" id="PS51352">
    <property type="entry name" value="THIOREDOXIN_2"/>
    <property type="match status" value="1"/>
</dbReference>
<organism evidence="3">
    <name type="scientific">uncultured Alphaproteobacteria bacterium</name>
    <dbReference type="NCBI Taxonomy" id="91750"/>
    <lineage>
        <taxon>Bacteria</taxon>
        <taxon>Pseudomonadati</taxon>
        <taxon>Pseudomonadota</taxon>
        <taxon>Alphaproteobacteria</taxon>
        <taxon>environmental samples</taxon>
    </lineage>
</organism>
<keyword evidence="1" id="KW-0472">Membrane</keyword>